<comment type="caution">
    <text evidence="2">The sequence shown here is derived from an EMBL/GenBank/DDBJ whole genome shotgun (WGS) entry which is preliminary data.</text>
</comment>
<dbReference type="EMBL" id="LWDF02001055">
    <property type="protein sequence ID" value="KAE8240552.1"/>
    <property type="molecule type" value="Genomic_DNA"/>
</dbReference>
<accession>A0A177TAI9</accession>
<feature type="region of interest" description="Disordered" evidence="1">
    <location>
        <begin position="16"/>
        <end position="60"/>
    </location>
</feature>
<sequence>MASILANSEDDTLMLDEFDARSSGPAVNLGDKGDNDDERMSARPSEAEAEEKDQAEIEGLQEDVPKTVPVYASKALGVLYAELVALLPTSSARIRRGVQMAHDLLKLTSKSKSYRRHAIAISIRCLTFFKRIAIQEAKSGAVSAPGTAAYQFLGFVLSKMSEFRKVLAETINMSIAKRSANRNLLHARLQEFVARLYTTMRDAQRDLSLLHCSLLCQPGPPPQALSMPSMNRCLRWVVDDISADIHARTAESRVTLEHIVDLVTLLPFLRDIDADKLPSVANQSSTFVSNDASTSIGDAVATGGHELNAEGEFDRVGKNATGLEQLEFPSKVQAEQWAEQACDQLLALTELFSFRTTIQLSTALHGLHHVLIAACKIGDYTRARHIAEIIVTALHDRFLLQPSELIRFRLVNALAALAFILSKANRYEDAVRTIKEATLVLLPLFQANPDRYQTTMGLIRMEYGRLYLELWHRAPSALSDSLMRQARRMTTIAMDLLRGALESDTSDWRSQYFLGRAFHLRSQVFRYRMGDEDRSANNDPDIWAVKAIKRIRSAAQIKPHLLEPGLALLLAKTVGDLTHDPDEGIPLCKEAIEIYERYTIVWSAESIPALASLHLSLGVMFYEELEYSEAVLALTNSIELDDKAGCERAWELMLRARSNLRLERYRAASRDVELAGDLEGPYELAEVRSIAGFCKWMMCTGREAEALRDLLEGVRLYQSLGYSTHVEPDTGVGEHEYMFALAWLGGVQAVTGSLTSAKKNGKLAVDLIRAEIATLTYEGSWVKIDLARVLVFYAATLLKCGHTNRAKARIDECVDLVKQLPAMEASTKKTVWMLKAHIHDIEGAFAEAEQARTEARMLKCLGFFHRLAT</sequence>
<gene>
    <name evidence="2" type="ORF">A4X13_0g7736</name>
</gene>
<dbReference type="PROSITE" id="PS50005">
    <property type="entry name" value="TPR"/>
    <property type="match status" value="1"/>
</dbReference>
<evidence type="ECO:0000256" key="1">
    <source>
        <dbReference type="SAM" id="MobiDB-lite"/>
    </source>
</evidence>
<evidence type="ECO:0000313" key="3">
    <source>
        <dbReference type="Proteomes" id="UP000077521"/>
    </source>
</evidence>
<protein>
    <submittedName>
        <fullName evidence="2">Uncharacterized protein</fullName>
    </submittedName>
</protein>
<dbReference type="AlphaFoldDB" id="A0A177TAI9"/>
<dbReference type="InterPro" id="IPR011990">
    <property type="entry name" value="TPR-like_helical_dom_sf"/>
</dbReference>
<name>A0A177TAI9_9BASI</name>
<dbReference type="Proteomes" id="UP000077521">
    <property type="component" value="Unassembled WGS sequence"/>
</dbReference>
<reference evidence="2" key="2">
    <citation type="journal article" date="2019" name="IMA Fungus">
        <title>Genome sequencing and comparison of five Tilletia species to identify candidate genes for the detection of regulated species infecting wheat.</title>
        <authorList>
            <person name="Nguyen H.D.T."/>
            <person name="Sultana T."/>
            <person name="Kesanakurti P."/>
            <person name="Hambleton S."/>
        </authorList>
    </citation>
    <scope>NUCLEOTIDE SEQUENCE</scope>
    <source>
        <strain evidence="2">DAOMC 236416</strain>
    </source>
</reference>
<evidence type="ECO:0000313" key="2">
    <source>
        <dbReference type="EMBL" id="KAE8240552.1"/>
    </source>
</evidence>
<keyword evidence="3" id="KW-1185">Reference proteome</keyword>
<dbReference type="Gene3D" id="1.25.40.10">
    <property type="entry name" value="Tetratricopeptide repeat domain"/>
    <property type="match status" value="1"/>
</dbReference>
<dbReference type="InterPro" id="IPR019734">
    <property type="entry name" value="TPR_rpt"/>
</dbReference>
<organism evidence="2 3">
    <name type="scientific">Tilletia indica</name>
    <dbReference type="NCBI Taxonomy" id="43049"/>
    <lineage>
        <taxon>Eukaryota</taxon>
        <taxon>Fungi</taxon>
        <taxon>Dikarya</taxon>
        <taxon>Basidiomycota</taxon>
        <taxon>Ustilaginomycotina</taxon>
        <taxon>Exobasidiomycetes</taxon>
        <taxon>Tilletiales</taxon>
        <taxon>Tilletiaceae</taxon>
        <taxon>Tilletia</taxon>
    </lineage>
</organism>
<reference evidence="2" key="1">
    <citation type="submission" date="2016-04" db="EMBL/GenBank/DDBJ databases">
        <authorList>
            <person name="Nguyen H.D."/>
            <person name="Samba Siva P."/>
            <person name="Cullis J."/>
            <person name="Levesque C.A."/>
            <person name="Hambleton S."/>
        </authorList>
    </citation>
    <scope>NUCLEOTIDE SEQUENCE</scope>
    <source>
        <strain evidence="2">DAOMC 236416</strain>
    </source>
</reference>
<dbReference type="SUPFAM" id="SSF48452">
    <property type="entry name" value="TPR-like"/>
    <property type="match status" value="1"/>
</dbReference>
<proteinExistence type="predicted"/>